<evidence type="ECO:0000313" key="3">
    <source>
        <dbReference type="WBParaSite" id="SVE_1148600.1"/>
    </source>
</evidence>
<evidence type="ECO:0000256" key="1">
    <source>
        <dbReference type="SAM" id="Phobius"/>
    </source>
</evidence>
<dbReference type="Proteomes" id="UP000035680">
    <property type="component" value="Unassembled WGS sequence"/>
</dbReference>
<reference evidence="3" key="2">
    <citation type="submission" date="2015-08" db="UniProtKB">
        <authorList>
            <consortium name="WormBaseParasite"/>
        </authorList>
    </citation>
    <scope>IDENTIFICATION</scope>
</reference>
<dbReference type="AlphaFoldDB" id="A0A0K0FQ04"/>
<keyword evidence="1" id="KW-1133">Transmembrane helix</keyword>
<sequence length="106" mass="12438">MSTGSSITDQDNTNSENEVNIRMRLTKNERVFVGRASVVFAITLVVLYIYFNPNIDLSWLGPLIHRFYGKMEDNCDRIVDDKYRIKNFDLSCDFKDCKPWSKDYIL</sequence>
<keyword evidence="1" id="KW-0812">Transmembrane</keyword>
<organism evidence="2 3">
    <name type="scientific">Strongyloides venezuelensis</name>
    <name type="common">Threadworm</name>
    <dbReference type="NCBI Taxonomy" id="75913"/>
    <lineage>
        <taxon>Eukaryota</taxon>
        <taxon>Metazoa</taxon>
        <taxon>Ecdysozoa</taxon>
        <taxon>Nematoda</taxon>
        <taxon>Chromadorea</taxon>
        <taxon>Rhabditida</taxon>
        <taxon>Tylenchina</taxon>
        <taxon>Panagrolaimomorpha</taxon>
        <taxon>Strongyloidoidea</taxon>
        <taxon>Strongyloididae</taxon>
        <taxon>Strongyloides</taxon>
    </lineage>
</organism>
<name>A0A0K0FQ04_STRVS</name>
<reference evidence="2" key="1">
    <citation type="submission" date="2014-07" db="EMBL/GenBank/DDBJ databases">
        <authorList>
            <person name="Martin A.A"/>
            <person name="De Silva N."/>
        </authorList>
    </citation>
    <scope>NUCLEOTIDE SEQUENCE</scope>
</reference>
<protein>
    <submittedName>
        <fullName evidence="3">Transmembrane protein</fullName>
    </submittedName>
</protein>
<keyword evidence="2" id="KW-1185">Reference proteome</keyword>
<accession>A0A0K0FQ04</accession>
<evidence type="ECO:0000313" key="2">
    <source>
        <dbReference type="Proteomes" id="UP000035680"/>
    </source>
</evidence>
<keyword evidence="1" id="KW-0472">Membrane</keyword>
<proteinExistence type="predicted"/>
<feature type="transmembrane region" description="Helical" evidence="1">
    <location>
        <begin position="32"/>
        <end position="51"/>
    </location>
</feature>
<dbReference type="WBParaSite" id="SVE_1148600.1">
    <property type="protein sequence ID" value="SVE_1148600.1"/>
    <property type="gene ID" value="SVE_1148600"/>
</dbReference>